<dbReference type="EMBL" id="BHYK01000039">
    <property type="protein sequence ID" value="GCD12687.1"/>
    <property type="molecule type" value="Genomic_DNA"/>
</dbReference>
<keyword evidence="4" id="KW-1185">Reference proteome</keyword>
<protein>
    <recommendedName>
        <fullName evidence="2">HTH cro/C1-type domain-containing protein</fullName>
    </recommendedName>
</protein>
<dbReference type="SUPFAM" id="SSF47413">
    <property type="entry name" value="lambda repressor-like DNA-binding domains"/>
    <property type="match status" value="1"/>
</dbReference>
<dbReference type="CDD" id="cd00093">
    <property type="entry name" value="HTH_XRE"/>
    <property type="match status" value="1"/>
</dbReference>
<dbReference type="OrthoDB" id="9811208at2"/>
<dbReference type="PANTHER" id="PTHR46558">
    <property type="entry name" value="TRACRIPTIONAL REGULATORY PROTEIN-RELATED-RELATED"/>
    <property type="match status" value="1"/>
</dbReference>
<keyword evidence="1" id="KW-0238">DNA-binding</keyword>
<dbReference type="Proteomes" id="UP000287872">
    <property type="component" value="Unassembled WGS sequence"/>
</dbReference>
<evidence type="ECO:0000256" key="1">
    <source>
        <dbReference type="ARBA" id="ARBA00023125"/>
    </source>
</evidence>
<evidence type="ECO:0000259" key="2">
    <source>
        <dbReference type="PROSITE" id="PS50943"/>
    </source>
</evidence>
<dbReference type="InterPro" id="IPR010982">
    <property type="entry name" value="Lambda_DNA-bd_dom_sf"/>
</dbReference>
<accession>A0A401UT23</accession>
<evidence type="ECO:0000313" key="4">
    <source>
        <dbReference type="Proteomes" id="UP000287872"/>
    </source>
</evidence>
<organism evidence="3 4">
    <name type="scientific">Clostridium tagluense</name>
    <dbReference type="NCBI Taxonomy" id="360422"/>
    <lineage>
        <taxon>Bacteria</taxon>
        <taxon>Bacillati</taxon>
        <taxon>Bacillota</taxon>
        <taxon>Clostridia</taxon>
        <taxon>Eubacteriales</taxon>
        <taxon>Clostridiaceae</taxon>
        <taxon>Clostridium</taxon>
    </lineage>
</organism>
<comment type="caution">
    <text evidence="3">The sequence shown here is derived from an EMBL/GenBank/DDBJ whole genome shotgun (WGS) entry which is preliminary data.</text>
</comment>
<sequence length="77" mass="9108">MILFGNRLHALREDSDLTSEEFANKLHITTRALNYYENNMREPSFPLLIQMADYFNVSTDYLLGRTDIQTPYPKKHK</sequence>
<feature type="domain" description="HTH cro/C1-type" evidence="2">
    <location>
        <begin position="8"/>
        <end position="62"/>
    </location>
</feature>
<dbReference type="Pfam" id="PF01381">
    <property type="entry name" value="HTH_3"/>
    <property type="match status" value="1"/>
</dbReference>
<gene>
    <name evidence="3" type="ORF">Ctaglu_43100</name>
</gene>
<dbReference type="SMART" id="SM00530">
    <property type="entry name" value="HTH_XRE"/>
    <property type="match status" value="1"/>
</dbReference>
<dbReference type="InterPro" id="IPR001387">
    <property type="entry name" value="Cro/C1-type_HTH"/>
</dbReference>
<dbReference type="PROSITE" id="PS50943">
    <property type="entry name" value="HTH_CROC1"/>
    <property type="match status" value="1"/>
</dbReference>
<proteinExistence type="predicted"/>
<reference evidence="3 4" key="1">
    <citation type="submission" date="2018-11" db="EMBL/GenBank/DDBJ databases">
        <title>Genome sequencing and assembly of Clostridium tagluense strain A121.</title>
        <authorList>
            <person name="Murakami T."/>
            <person name="Segawa T."/>
            <person name="Shcherbakova V.A."/>
            <person name="Mori H."/>
            <person name="Yoshimura Y."/>
        </authorList>
    </citation>
    <scope>NUCLEOTIDE SEQUENCE [LARGE SCALE GENOMIC DNA]</scope>
    <source>
        <strain evidence="3 4">A121</strain>
    </source>
</reference>
<name>A0A401UT23_9CLOT</name>
<dbReference type="RefSeq" id="WP_125005576.1">
    <property type="nucleotide sequence ID" value="NZ_BHYK01000039.1"/>
</dbReference>
<evidence type="ECO:0000313" key="3">
    <source>
        <dbReference type="EMBL" id="GCD12687.1"/>
    </source>
</evidence>
<dbReference type="AlphaFoldDB" id="A0A401UT23"/>
<dbReference type="Gene3D" id="1.10.260.40">
    <property type="entry name" value="lambda repressor-like DNA-binding domains"/>
    <property type="match status" value="1"/>
</dbReference>
<dbReference type="GO" id="GO:0003677">
    <property type="term" value="F:DNA binding"/>
    <property type="evidence" value="ECO:0007669"/>
    <property type="project" value="UniProtKB-KW"/>
</dbReference>
<dbReference type="PANTHER" id="PTHR46558:SF11">
    <property type="entry name" value="HTH-TYPE TRANSCRIPTIONAL REGULATOR XRE"/>
    <property type="match status" value="1"/>
</dbReference>